<feature type="transmembrane region" description="Helical" evidence="1">
    <location>
        <begin position="72"/>
        <end position="95"/>
    </location>
</feature>
<evidence type="ECO:0000313" key="2">
    <source>
        <dbReference type="EMBL" id="TRY68245.1"/>
    </source>
</evidence>
<accession>A0A553NS30</accession>
<keyword evidence="1" id="KW-0812">Transmembrane</keyword>
<feature type="transmembrane region" description="Helical" evidence="1">
    <location>
        <begin position="115"/>
        <end position="132"/>
    </location>
</feature>
<dbReference type="EMBL" id="VCGU01000010">
    <property type="protein sequence ID" value="TRY68245.1"/>
    <property type="molecule type" value="Genomic_DNA"/>
</dbReference>
<evidence type="ECO:0000256" key="1">
    <source>
        <dbReference type="SAM" id="Phobius"/>
    </source>
</evidence>
<name>A0A553NS30_TIGCA</name>
<organism evidence="2 3">
    <name type="scientific">Tigriopus californicus</name>
    <name type="common">Marine copepod</name>
    <dbReference type="NCBI Taxonomy" id="6832"/>
    <lineage>
        <taxon>Eukaryota</taxon>
        <taxon>Metazoa</taxon>
        <taxon>Ecdysozoa</taxon>
        <taxon>Arthropoda</taxon>
        <taxon>Crustacea</taxon>
        <taxon>Multicrustacea</taxon>
        <taxon>Hexanauplia</taxon>
        <taxon>Copepoda</taxon>
        <taxon>Harpacticoida</taxon>
        <taxon>Harpacticidae</taxon>
        <taxon>Tigriopus</taxon>
    </lineage>
</organism>
<keyword evidence="1" id="KW-0472">Membrane</keyword>
<dbReference type="AlphaFoldDB" id="A0A553NS30"/>
<comment type="caution">
    <text evidence="2">The sequence shown here is derived from an EMBL/GenBank/DDBJ whole genome shotgun (WGS) entry which is preliminary data.</text>
</comment>
<reference evidence="2 3" key="1">
    <citation type="journal article" date="2018" name="Nat. Ecol. Evol.">
        <title>Genomic signatures of mitonuclear coevolution across populations of Tigriopus californicus.</title>
        <authorList>
            <person name="Barreto F.S."/>
            <person name="Watson E.T."/>
            <person name="Lima T.G."/>
            <person name="Willett C.S."/>
            <person name="Edmands S."/>
            <person name="Li W."/>
            <person name="Burton R.S."/>
        </authorList>
    </citation>
    <scope>NUCLEOTIDE SEQUENCE [LARGE SCALE GENOMIC DNA]</scope>
    <source>
        <strain evidence="2 3">San Diego</strain>
    </source>
</reference>
<feature type="transmembrane region" description="Helical" evidence="1">
    <location>
        <begin position="177"/>
        <end position="195"/>
    </location>
</feature>
<feature type="transmembrane region" description="Helical" evidence="1">
    <location>
        <begin position="144"/>
        <end position="165"/>
    </location>
</feature>
<dbReference type="OrthoDB" id="10015560at2759"/>
<proteinExistence type="predicted"/>
<sequence>MEWPDFDFNVWLYCSLLAGMIPILIPALQFGFIFRLWDQYNKPVNRMHCQNSCWDTVFKAGYETGVGSYKHVYFNATSNALMMWSLTVLCVIGLYEGIRKVFMSLYHGTARPRMVILFLSVVFPHYYAWWAYFNYYNDDYFDQFWHQLFFTVTEMASTLTVLSLIDKSSVVTPRKTLVIISIAVLHIVASGWDQFVENVLRQEGMLHQILRDLGFMIPDLLHMWIPWLELRDMAQRRRVPPSHLIKTEDFIGATVFVALAWMICLLIK</sequence>
<feature type="transmembrane region" description="Helical" evidence="1">
    <location>
        <begin position="250"/>
        <end position="267"/>
    </location>
</feature>
<gene>
    <name evidence="2" type="ORF">TCAL_05104</name>
</gene>
<dbReference type="Proteomes" id="UP000318571">
    <property type="component" value="Chromosome 1"/>
</dbReference>
<dbReference type="PANTHER" id="PTHR39074">
    <property type="entry name" value="AGAP007547-PA"/>
    <property type="match status" value="1"/>
</dbReference>
<dbReference type="PANTHER" id="PTHR39074:SF1">
    <property type="entry name" value="AGAP007547-PA"/>
    <property type="match status" value="1"/>
</dbReference>
<dbReference type="OMA" id="TLYYFWQ"/>
<feature type="transmembrane region" description="Helical" evidence="1">
    <location>
        <begin position="12"/>
        <end position="37"/>
    </location>
</feature>
<evidence type="ECO:0000313" key="3">
    <source>
        <dbReference type="Proteomes" id="UP000318571"/>
    </source>
</evidence>
<keyword evidence="3" id="KW-1185">Reference proteome</keyword>
<protein>
    <submittedName>
        <fullName evidence="2">Uncharacterized protein</fullName>
    </submittedName>
</protein>
<dbReference type="STRING" id="6832.A0A553NS30"/>
<keyword evidence="1" id="KW-1133">Transmembrane helix</keyword>